<evidence type="ECO:0000313" key="1">
    <source>
        <dbReference type="EMBL" id="MDB9488704.1"/>
    </source>
</evidence>
<dbReference type="Proteomes" id="UP001212123">
    <property type="component" value="Unassembled WGS sequence"/>
</dbReference>
<reference evidence="1 2" key="1">
    <citation type="submission" date="2023-01" db="EMBL/GenBank/DDBJ databases">
        <title>Genomes from the Australian National Cyanobacteria Reference Collection.</title>
        <authorList>
            <person name="Willis A."/>
            <person name="Lee E.M.F."/>
        </authorList>
    </citation>
    <scope>NUCLEOTIDE SEQUENCE [LARGE SCALE GENOMIC DNA]</scope>
    <source>
        <strain evidence="1 2">CS-537/01</strain>
    </source>
</reference>
<dbReference type="RefSeq" id="WP_028085330.1">
    <property type="nucleotide sequence ID" value="NZ_JAQMTU010000127.1"/>
</dbReference>
<gene>
    <name evidence="1" type="ORF">PN492_19485</name>
</gene>
<dbReference type="EMBL" id="JAQMTU010000127">
    <property type="protein sequence ID" value="MDB9488704.1"/>
    <property type="molecule type" value="Genomic_DNA"/>
</dbReference>
<comment type="caution">
    <text evidence="1">The sequence shown here is derived from an EMBL/GenBank/DDBJ whole genome shotgun (WGS) entry which is preliminary data.</text>
</comment>
<evidence type="ECO:0000313" key="2">
    <source>
        <dbReference type="Proteomes" id="UP001212123"/>
    </source>
</evidence>
<dbReference type="GeneID" id="78012911"/>
<protein>
    <submittedName>
        <fullName evidence="1">Sigma-70 family RNA polymerase sigma factor</fullName>
    </submittedName>
</protein>
<name>A0ABT5AB70_9CYAN</name>
<proteinExistence type="predicted"/>
<accession>A0ABT5AB70</accession>
<organism evidence="1 2">
    <name type="scientific">Dolichospermum circinale CS-537/01</name>
    <dbReference type="NCBI Taxonomy" id="3021739"/>
    <lineage>
        <taxon>Bacteria</taxon>
        <taxon>Bacillati</taxon>
        <taxon>Cyanobacteriota</taxon>
        <taxon>Cyanophyceae</taxon>
        <taxon>Nostocales</taxon>
        <taxon>Aphanizomenonaceae</taxon>
        <taxon>Dolichospermum</taxon>
        <taxon>Dolichospermum circinale</taxon>
    </lineage>
</organism>
<sequence>MQIPYFPHINHPLVKSLFDHSDQELLTLFQQYPDSGKYFTVIFCRYSSILYTLSWHSARSPVQADYLFALIWRHIFYQLGKLDLSSQDGLTLQNWLINMTSFYINKIELPPTETIHYSLENTSPPLWCYVEQALDQLPPRSRLMILMAQRFHWNETKIAAYLQAEGEEISLSEVTSCLEESYRMLEAKLPADIRAIYLNEN</sequence>
<keyword evidence="2" id="KW-1185">Reference proteome</keyword>